<dbReference type="SUPFAM" id="SSF52317">
    <property type="entry name" value="Class I glutamine amidotransferase-like"/>
    <property type="match status" value="1"/>
</dbReference>
<dbReference type="EMBL" id="CP067134">
    <property type="protein sequence ID" value="WCR11191.1"/>
    <property type="molecule type" value="Genomic_DNA"/>
</dbReference>
<evidence type="ECO:0000256" key="10">
    <source>
        <dbReference type="PIRNR" id="PIRNR038927"/>
    </source>
</evidence>
<dbReference type="SUPFAM" id="SSF56634">
    <property type="entry name" value="Heme-dependent catalase-like"/>
    <property type="match status" value="1"/>
</dbReference>
<evidence type="ECO:0000256" key="7">
    <source>
        <dbReference type="ARBA" id="ARBA00023002"/>
    </source>
</evidence>
<organism evidence="14 15">
    <name type="scientific">Paracoccus stylophorae</name>
    <dbReference type="NCBI Taxonomy" id="659350"/>
    <lineage>
        <taxon>Bacteria</taxon>
        <taxon>Pseudomonadati</taxon>
        <taxon>Pseudomonadota</taxon>
        <taxon>Alphaproteobacteria</taxon>
        <taxon>Rhodobacterales</taxon>
        <taxon>Paracoccaceae</taxon>
        <taxon>Paracoccus</taxon>
    </lineage>
</organism>
<dbReference type="Pfam" id="PF06628">
    <property type="entry name" value="Catalase-rel"/>
    <property type="match status" value="1"/>
</dbReference>
<dbReference type="Gene3D" id="1.20.1370.20">
    <property type="match status" value="1"/>
</dbReference>
<dbReference type="InterPro" id="IPR018028">
    <property type="entry name" value="Catalase"/>
</dbReference>
<evidence type="ECO:0000259" key="13">
    <source>
        <dbReference type="SMART" id="SM01060"/>
    </source>
</evidence>
<feature type="domain" description="Catalase core" evidence="13">
    <location>
        <begin position="24"/>
        <end position="412"/>
    </location>
</feature>
<dbReference type="PROSITE" id="PS00437">
    <property type="entry name" value="CATALASE_1"/>
    <property type="match status" value="1"/>
</dbReference>
<evidence type="ECO:0000256" key="8">
    <source>
        <dbReference type="ARBA" id="ARBA00023004"/>
    </source>
</evidence>
<dbReference type="InterPro" id="IPR029062">
    <property type="entry name" value="Class_I_gatase-like"/>
</dbReference>
<dbReference type="InterPro" id="IPR002226">
    <property type="entry name" value="Catalase_haem_BS"/>
</dbReference>
<dbReference type="Pfam" id="PF18011">
    <property type="entry name" value="Catalase_C"/>
    <property type="match status" value="1"/>
</dbReference>
<evidence type="ECO:0000256" key="3">
    <source>
        <dbReference type="ARBA" id="ARBA00012314"/>
    </source>
</evidence>
<evidence type="ECO:0000256" key="12">
    <source>
        <dbReference type="SAM" id="MobiDB-lite"/>
    </source>
</evidence>
<dbReference type="PRINTS" id="PR00067">
    <property type="entry name" value="CATALASE"/>
</dbReference>
<feature type="region of interest" description="Disordered" evidence="12">
    <location>
        <begin position="1"/>
        <end position="39"/>
    </location>
</feature>
<dbReference type="InterPro" id="IPR010582">
    <property type="entry name" value="Catalase_immune_responsive"/>
</dbReference>
<evidence type="ECO:0000256" key="11">
    <source>
        <dbReference type="RuleBase" id="RU000498"/>
    </source>
</evidence>
<dbReference type="SMART" id="SM01060">
    <property type="entry name" value="Catalase"/>
    <property type="match status" value="1"/>
</dbReference>
<name>A0ABY7SVY6_9RHOB</name>
<gene>
    <name evidence="14" type="ORF">JHW45_01925</name>
</gene>
<evidence type="ECO:0000256" key="5">
    <source>
        <dbReference type="ARBA" id="ARBA00022617"/>
    </source>
</evidence>
<evidence type="ECO:0000313" key="14">
    <source>
        <dbReference type="EMBL" id="WCR11191.1"/>
    </source>
</evidence>
<dbReference type="InterPro" id="IPR020835">
    <property type="entry name" value="Catalase_sf"/>
</dbReference>
<dbReference type="Gene3D" id="2.40.180.10">
    <property type="entry name" value="Catalase core domain"/>
    <property type="match status" value="1"/>
</dbReference>
<keyword evidence="6 10" id="KW-0479">Metal-binding</keyword>
<reference evidence="14 15" key="1">
    <citation type="submission" date="2021-01" db="EMBL/GenBank/DDBJ databases">
        <title>Biogeographic distribution of Paracoccus.</title>
        <authorList>
            <person name="Hollensteiner J."/>
            <person name="Leineberger J."/>
            <person name="Brinkhoff T."/>
            <person name="Daniel R."/>
        </authorList>
    </citation>
    <scope>NUCLEOTIDE SEQUENCE [LARGE SCALE GENOMIC DNA]</scope>
    <source>
        <strain evidence="14 15">LMG25392</strain>
    </source>
</reference>
<protein>
    <recommendedName>
        <fullName evidence="3 10">Catalase</fullName>
        <ecNumber evidence="3 10">1.11.1.6</ecNumber>
    </recommendedName>
</protein>
<dbReference type="PIRSF" id="PIRSF038927">
    <property type="entry name" value="Catalase_clade2"/>
    <property type="match status" value="1"/>
</dbReference>
<keyword evidence="15" id="KW-1185">Reference proteome</keyword>
<dbReference type="CDD" id="cd03132">
    <property type="entry name" value="GATase1_catalase"/>
    <property type="match status" value="1"/>
</dbReference>
<evidence type="ECO:0000256" key="6">
    <source>
        <dbReference type="ARBA" id="ARBA00022723"/>
    </source>
</evidence>
<evidence type="ECO:0000256" key="4">
    <source>
        <dbReference type="ARBA" id="ARBA00022559"/>
    </source>
</evidence>
<keyword evidence="4 10" id="KW-0575">Peroxidase</keyword>
<sequence>MKELELGDGGEPRQQTTSRDRTMTTAQGGPIADDQNSLKAGARGPVLLEDHVMREKIFHFDHERIPERVVHARGYGVHGHFELTKAIPELSCADIFQREGEKTPTFTRFSTVAGNKGSFDLARDVRGFATKFYTQEGNWDLVGNNIPVFFIQDAIKFPDLVHSVKEAPDRGFPQAQSAHDNFWDFISLSPEAVHMTMWQMSDRAIPRSFRFMEGFGVHTFRLVNADGQSHYVKFHWKPRQGLQSVVWNEAVKINGADPDFHRRDMWDAIDAGDFPQWDLGIQVFDDDFADSFEFDILDATKIIPEEQVPVQIIGTLTLDANVDNFFAETEQVAFCTQNIVRGIDHTNDPLLQGRNFSYLDTQTKRLGGPNFTHIPINAPKCPIHHFQQDGHMAMMNPKGRANYEPNSWGEDGGPRENPQLGFTSYPEQVEGRKQRTRSETFADHYSQARQFWISQTPVEQRHIAAGYTFELSKCQHEKIRLRMLSHLMNVHDDLAHAVAKGLGVTDMPKPAKPAREPITDLPPSDALSILKNGPDSFAGRKLGLYLSDGADAALVSAIEKAFKAEGAMVAIVAPHIQGVTLSDGTRKPADEKIDGGPSVLFDAVAIVLSEDEGRKLAGDKPSQDFASDAFAHAKFIGWTDAAAPLLKAVGALPDADDGMLKLDADDIDSFVRTCRGLRFWEREDRLAG</sequence>
<dbReference type="GO" id="GO:0004096">
    <property type="term" value="F:catalase activity"/>
    <property type="evidence" value="ECO:0007669"/>
    <property type="project" value="UniProtKB-EC"/>
</dbReference>
<dbReference type="InterPro" id="IPR024712">
    <property type="entry name" value="Catalase_clade2"/>
</dbReference>
<evidence type="ECO:0000256" key="9">
    <source>
        <dbReference type="ARBA" id="ARBA00023324"/>
    </source>
</evidence>
<accession>A0ABY7SVY6</accession>
<evidence type="ECO:0000256" key="1">
    <source>
        <dbReference type="ARBA" id="ARBA00001971"/>
    </source>
</evidence>
<dbReference type="EC" id="1.11.1.6" evidence="3 10"/>
<keyword evidence="9 10" id="KW-0376">Hydrogen peroxide</keyword>
<dbReference type="PROSITE" id="PS00438">
    <property type="entry name" value="CATALASE_2"/>
    <property type="match status" value="1"/>
</dbReference>
<evidence type="ECO:0000313" key="15">
    <source>
        <dbReference type="Proteomes" id="UP001218412"/>
    </source>
</evidence>
<proteinExistence type="inferred from homology"/>
<dbReference type="InterPro" id="IPR024708">
    <property type="entry name" value="Catalase_AS"/>
</dbReference>
<dbReference type="InterPro" id="IPR011614">
    <property type="entry name" value="Catalase_core"/>
</dbReference>
<dbReference type="Proteomes" id="UP001218412">
    <property type="component" value="Chromosome"/>
</dbReference>
<comment type="catalytic activity">
    <reaction evidence="10 11">
        <text>2 H2O2 = O2 + 2 H2O</text>
        <dbReference type="Rhea" id="RHEA:20309"/>
        <dbReference type="ChEBI" id="CHEBI:15377"/>
        <dbReference type="ChEBI" id="CHEBI:15379"/>
        <dbReference type="ChEBI" id="CHEBI:16240"/>
        <dbReference type="EC" id="1.11.1.6"/>
    </reaction>
</comment>
<comment type="function">
    <text evidence="10">Decomposes hydrogen peroxide into water and oxygen; serves to protect cells from the toxic effects of hydrogen peroxide.</text>
</comment>
<keyword evidence="8 10" id="KW-0408">Iron</keyword>
<keyword evidence="7 10" id="KW-0560">Oxidoreductase</keyword>
<keyword evidence="5 10" id="KW-0349">Heme</keyword>
<dbReference type="Gene3D" id="3.40.50.880">
    <property type="match status" value="1"/>
</dbReference>
<comment type="similarity">
    <text evidence="2">Belongs to the catalase family. HPII subfamily.</text>
</comment>
<feature type="compositionally biased region" description="Polar residues" evidence="12">
    <location>
        <begin position="13"/>
        <end position="27"/>
    </location>
</feature>
<dbReference type="RefSeq" id="WP_272859286.1">
    <property type="nucleotide sequence ID" value="NZ_CP067134.1"/>
</dbReference>
<dbReference type="PANTHER" id="PTHR42821:SF1">
    <property type="entry name" value="CATALASE-B"/>
    <property type="match status" value="1"/>
</dbReference>
<dbReference type="PANTHER" id="PTHR42821">
    <property type="entry name" value="CATALASE"/>
    <property type="match status" value="1"/>
</dbReference>
<dbReference type="Pfam" id="PF00199">
    <property type="entry name" value="Catalase"/>
    <property type="match status" value="1"/>
</dbReference>
<comment type="cofactor">
    <cofactor evidence="1 10">
        <name>heme</name>
        <dbReference type="ChEBI" id="CHEBI:30413"/>
    </cofactor>
</comment>
<dbReference type="InterPro" id="IPR043156">
    <property type="entry name" value="Catalase_clade2_helical"/>
</dbReference>
<dbReference type="PROSITE" id="PS51402">
    <property type="entry name" value="CATALASE_3"/>
    <property type="match status" value="1"/>
</dbReference>
<evidence type="ECO:0000256" key="2">
    <source>
        <dbReference type="ARBA" id="ARBA00010660"/>
    </source>
</evidence>
<dbReference type="InterPro" id="IPR041399">
    <property type="entry name" value="Catalase_large_C"/>
</dbReference>